<dbReference type="PANTHER" id="PTHR43228:SF1">
    <property type="entry name" value="TWO-COMPONENT RESPONSE REGULATOR ARR22"/>
    <property type="match status" value="1"/>
</dbReference>
<reference evidence="1" key="1">
    <citation type="journal article" date="2014" name="Nat. Commun.">
        <title>The emerging biofuel crop Camelina sativa retains a highly undifferentiated hexaploid genome structure.</title>
        <authorList>
            <person name="Kagale S."/>
            <person name="Koh C."/>
            <person name="Nixon J."/>
            <person name="Bollina V."/>
            <person name="Clarke W.E."/>
            <person name="Tuteja R."/>
            <person name="Spillane C."/>
            <person name="Robinson S.J."/>
            <person name="Links M.G."/>
            <person name="Clarke C."/>
            <person name="Higgins E.E."/>
            <person name="Huebert T."/>
            <person name="Sharpe A.G."/>
            <person name="Parkin I.A."/>
        </authorList>
    </citation>
    <scope>NUCLEOTIDE SEQUENCE [LARGE SCALE GENOMIC DNA]</scope>
    <source>
        <strain evidence="1">cv. DH55</strain>
    </source>
</reference>
<dbReference type="PANTHER" id="PTHR43228">
    <property type="entry name" value="TWO-COMPONENT RESPONSE REGULATOR"/>
    <property type="match status" value="1"/>
</dbReference>
<evidence type="ECO:0000313" key="2">
    <source>
        <dbReference type="RefSeq" id="XP_010464612.1"/>
    </source>
</evidence>
<evidence type="ECO:0000313" key="1">
    <source>
        <dbReference type="Proteomes" id="UP000694864"/>
    </source>
</evidence>
<gene>
    <name evidence="2" type="primary">LOC104745134</name>
</gene>
<accession>A0ABM0W244</accession>
<protein>
    <submittedName>
        <fullName evidence="2">Uncharacterized protein LOC104745134</fullName>
    </submittedName>
</protein>
<proteinExistence type="predicted"/>
<dbReference type="Proteomes" id="UP000694864">
    <property type="component" value="Chromosome 15"/>
</dbReference>
<keyword evidence="1" id="KW-1185">Reference proteome</keyword>
<dbReference type="GeneID" id="104745134"/>
<dbReference type="RefSeq" id="XP_010464612.1">
    <property type="nucleotide sequence ID" value="XM_010466310.2"/>
</dbReference>
<name>A0ABM0W244_CAMSA</name>
<dbReference type="InterPro" id="IPR052048">
    <property type="entry name" value="ST_Response_Regulator"/>
</dbReference>
<reference evidence="2" key="2">
    <citation type="submission" date="2025-08" db="UniProtKB">
        <authorList>
            <consortium name="RefSeq"/>
        </authorList>
    </citation>
    <scope>IDENTIFICATION</scope>
    <source>
        <tissue evidence="2">Leaf</tissue>
    </source>
</reference>
<sequence length="249" mass="27796">MASSSKKIDVLLVGSTAIDRNYEKIIESAGGDNINLKVVKTVDHVLMEHLHGLASYDLIILMVTVENGIKVTRDLREKYFVKSMIVGVTSKGDTDGERSDLIKAGINKCEVMPLTNEKMESVFNELNTGMRNGAFRKPLFKALIVDDNPDDAFRRNHEKLIRKAGGLVSMSVFTLTDVQLRISYDLIVLTKASKAKELRDKGWTSLMVGVTSSKEQFTEFLEAGVDHVFLDPITMEQLIPLINNHIINN</sequence>
<organism evidence="1 2">
    <name type="scientific">Camelina sativa</name>
    <name type="common">False flax</name>
    <name type="synonym">Myagrum sativum</name>
    <dbReference type="NCBI Taxonomy" id="90675"/>
    <lineage>
        <taxon>Eukaryota</taxon>
        <taxon>Viridiplantae</taxon>
        <taxon>Streptophyta</taxon>
        <taxon>Embryophyta</taxon>
        <taxon>Tracheophyta</taxon>
        <taxon>Spermatophyta</taxon>
        <taxon>Magnoliopsida</taxon>
        <taxon>eudicotyledons</taxon>
        <taxon>Gunneridae</taxon>
        <taxon>Pentapetalae</taxon>
        <taxon>rosids</taxon>
        <taxon>malvids</taxon>
        <taxon>Brassicales</taxon>
        <taxon>Brassicaceae</taxon>
        <taxon>Camelineae</taxon>
        <taxon>Camelina</taxon>
    </lineage>
</organism>